<feature type="signal peptide" evidence="6">
    <location>
        <begin position="1"/>
        <end position="28"/>
    </location>
</feature>
<dbReference type="PROSITE" id="PS00512">
    <property type="entry name" value="ALPHA_GALACTOSIDASE"/>
    <property type="match status" value="1"/>
</dbReference>
<keyword evidence="3 5" id="KW-0378">Hydrolase</keyword>
<dbReference type="PANTHER" id="PTHR11452">
    <property type="entry name" value="ALPHA-GALACTOSIDASE/ALPHA-N-ACETYLGALACTOSAMINIDASE"/>
    <property type="match status" value="1"/>
</dbReference>
<evidence type="ECO:0000256" key="1">
    <source>
        <dbReference type="ARBA" id="ARBA00009743"/>
    </source>
</evidence>
<keyword evidence="4 5" id="KW-0326">Glycosidase</keyword>
<organism evidence="8 9">
    <name type="scientific">Ideonella lacteola</name>
    <dbReference type="NCBI Taxonomy" id="2984193"/>
    <lineage>
        <taxon>Bacteria</taxon>
        <taxon>Pseudomonadati</taxon>
        <taxon>Pseudomonadota</taxon>
        <taxon>Betaproteobacteria</taxon>
        <taxon>Burkholderiales</taxon>
        <taxon>Sphaerotilaceae</taxon>
        <taxon>Ideonella</taxon>
    </lineage>
</organism>
<dbReference type="InterPro" id="IPR013785">
    <property type="entry name" value="Aldolase_TIM"/>
</dbReference>
<dbReference type="Proteomes" id="UP001371218">
    <property type="component" value="Unassembled WGS sequence"/>
</dbReference>
<dbReference type="InterPro" id="IPR041233">
    <property type="entry name" value="Melibiase_C"/>
</dbReference>
<feature type="domain" description="Alpha galactosidase C-terminal" evidence="7">
    <location>
        <begin position="325"/>
        <end position="401"/>
    </location>
</feature>
<comment type="caution">
    <text evidence="8">The sequence shown here is derived from an EMBL/GenBank/DDBJ whole genome shotgun (WGS) entry which is preliminary data.</text>
</comment>
<keyword evidence="2 6" id="KW-0732">Signal</keyword>
<comment type="catalytic activity">
    <reaction evidence="5">
        <text>Hydrolysis of terminal, non-reducing alpha-D-galactose residues in alpha-D-galactosides, including galactose oligosaccharides, galactomannans and galactolipids.</text>
        <dbReference type="EC" id="3.2.1.22"/>
    </reaction>
</comment>
<dbReference type="PANTHER" id="PTHR11452:SF75">
    <property type="entry name" value="ALPHA-GALACTOSIDASE MEL1"/>
    <property type="match status" value="1"/>
</dbReference>
<dbReference type="SUPFAM" id="SSF51445">
    <property type="entry name" value="(Trans)glycosidases"/>
    <property type="match status" value="1"/>
</dbReference>
<comment type="similarity">
    <text evidence="1 5">Belongs to the glycosyl hydrolase 27 family.</text>
</comment>
<feature type="chain" id="PRO_5045766504" description="Alpha-galactosidase" evidence="6">
    <location>
        <begin position="29"/>
        <end position="405"/>
    </location>
</feature>
<gene>
    <name evidence="8" type="ORF">AACH06_10455</name>
</gene>
<dbReference type="Gene3D" id="3.20.20.70">
    <property type="entry name" value="Aldolase class I"/>
    <property type="match status" value="1"/>
</dbReference>
<reference evidence="8 9" key="1">
    <citation type="submission" date="2024-04" db="EMBL/GenBank/DDBJ databases">
        <title>Novel species of the genus Ideonella isolated from streams.</title>
        <authorList>
            <person name="Lu H."/>
        </authorList>
    </citation>
    <scope>NUCLEOTIDE SEQUENCE [LARGE SCALE GENOMIC DNA]</scope>
    <source>
        <strain evidence="8 9">DXS29W</strain>
    </source>
</reference>
<dbReference type="InterPro" id="IPR000111">
    <property type="entry name" value="Glyco_hydro_27/36_CS"/>
</dbReference>
<dbReference type="InterPro" id="IPR002241">
    <property type="entry name" value="Glyco_hydro_27"/>
</dbReference>
<evidence type="ECO:0000256" key="2">
    <source>
        <dbReference type="ARBA" id="ARBA00022729"/>
    </source>
</evidence>
<dbReference type="EMBL" id="JBBUTG010000005">
    <property type="protein sequence ID" value="MEK8031237.1"/>
    <property type="molecule type" value="Genomic_DNA"/>
</dbReference>
<dbReference type="Pfam" id="PF17801">
    <property type="entry name" value="Melibiase_C"/>
    <property type="match status" value="1"/>
</dbReference>
<accession>A0ABU9BMP5</accession>
<evidence type="ECO:0000256" key="6">
    <source>
        <dbReference type="SAM" id="SignalP"/>
    </source>
</evidence>
<evidence type="ECO:0000313" key="9">
    <source>
        <dbReference type="Proteomes" id="UP001371218"/>
    </source>
</evidence>
<dbReference type="EC" id="3.2.1.22" evidence="5"/>
<dbReference type="CDD" id="cd14792">
    <property type="entry name" value="GH27"/>
    <property type="match status" value="1"/>
</dbReference>
<evidence type="ECO:0000256" key="5">
    <source>
        <dbReference type="RuleBase" id="RU361168"/>
    </source>
</evidence>
<protein>
    <recommendedName>
        <fullName evidence="5">Alpha-galactosidase</fullName>
        <ecNumber evidence="5">3.2.1.22</ecNumber>
    </recommendedName>
    <alternativeName>
        <fullName evidence="5">Melibiase</fullName>
    </alternativeName>
</protein>
<dbReference type="Gene3D" id="2.60.40.1180">
    <property type="entry name" value="Golgi alpha-mannosidase II"/>
    <property type="match status" value="1"/>
</dbReference>
<dbReference type="Pfam" id="PF16499">
    <property type="entry name" value="Melibiase_2"/>
    <property type="match status" value="1"/>
</dbReference>
<keyword evidence="5" id="KW-1015">Disulfide bond</keyword>
<name>A0ABU9BMP5_9BURK</name>
<evidence type="ECO:0000259" key="7">
    <source>
        <dbReference type="Pfam" id="PF17801"/>
    </source>
</evidence>
<evidence type="ECO:0000256" key="4">
    <source>
        <dbReference type="ARBA" id="ARBA00023295"/>
    </source>
</evidence>
<proteinExistence type="inferred from homology"/>
<dbReference type="SUPFAM" id="SSF51011">
    <property type="entry name" value="Glycosyl hydrolase domain"/>
    <property type="match status" value="1"/>
</dbReference>
<evidence type="ECO:0000313" key="8">
    <source>
        <dbReference type="EMBL" id="MEK8031237.1"/>
    </source>
</evidence>
<dbReference type="InterPro" id="IPR017853">
    <property type="entry name" value="GH"/>
</dbReference>
<keyword evidence="9" id="KW-1185">Reference proteome</keyword>
<sequence>MIRTRRPARLTALLVSILHLGLLAGAQAHETLKLDQPKPALAPTPPMGWNSWNKFGCNINEQIVRQQADAMAASGMKAAGYQYIVIDDCWQKSRDEEGRIQADPERFPSGIKALVDHVHSRGLKFGIYSDAGSLTCGGRPGSAGHEFQDALQYARWGVDYLKYDWCYTGTRNPEAAYTIMAKALRESGRDILLSICEWGTGQPDRWAPDVGHMWRTTGDIFDAWEGKKEWSIGMLNILDLQVERWRHSGPNRWNDPDMLEVGNGGMTNTEYISHFSLWAMLAAPLIAGNDLSTMSEATRQILTNADVIAVDQDPLGQQARRIWKEGDLEIWARPLQGGDQAVVLFNRGAQPASMSVKWAQLNLPGGLKADVKDLWSKAVQRGVAHSYAARVEPHGVVMVRLTPRP</sequence>
<dbReference type="GO" id="GO:0016787">
    <property type="term" value="F:hydrolase activity"/>
    <property type="evidence" value="ECO:0007669"/>
    <property type="project" value="UniProtKB-KW"/>
</dbReference>
<dbReference type="InterPro" id="IPR013780">
    <property type="entry name" value="Glyco_hydro_b"/>
</dbReference>
<dbReference type="RefSeq" id="WP_341425614.1">
    <property type="nucleotide sequence ID" value="NZ_JBBUTG010000005.1"/>
</dbReference>
<dbReference type="PRINTS" id="PR00740">
    <property type="entry name" value="GLHYDRLASE27"/>
</dbReference>
<evidence type="ECO:0000256" key="3">
    <source>
        <dbReference type="ARBA" id="ARBA00022801"/>
    </source>
</evidence>